<dbReference type="RefSeq" id="YP_009149679.1">
    <property type="nucleotide sequence ID" value="NC_027355.1"/>
</dbReference>
<evidence type="ECO:0000256" key="1">
    <source>
        <dbReference type="SAM" id="Phobius"/>
    </source>
</evidence>
<accession>A0A0E3D9G6</accession>
<dbReference type="EMBL" id="KJ081346">
    <property type="protein sequence ID" value="AHJ87156.1"/>
    <property type="molecule type" value="Genomic_DNA"/>
</dbReference>
<name>A0A0E3D9G6_9CAUD</name>
<dbReference type="Proteomes" id="UP000033014">
    <property type="component" value="Segment"/>
</dbReference>
<reference evidence="3" key="1">
    <citation type="submission" date="2014-01" db="EMBL/GenBank/DDBJ databases">
        <title>Genomic and Proteomic Analysis of Broad Host Range Virulent Bacillus Group Phage BCP8-2 Leading To the Creation of New Genus within Myoviruses.</title>
        <authorList>
            <person name="Bandara N."/>
            <person name="Asare P.T."/>
            <person name="Kim K.P."/>
        </authorList>
    </citation>
    <scope>NUCLEOTIDE SEQUENCE [LARGE SCALE GENOMIC DNA]</scope>
</reference>
<keyword evidence="1" id="KW-0472">Membrane</keyword>
<sequence>MKNVINVNLGAKNLDSQVEYVPFKKVSTITEEPNFLVENVVREVTEATEGRKVKKVRKLKKLVKVSLSVLAASINIAPRAMASGVTGGTPLLSPLTPAVVMEWGLQLAFIAVAAGVAVAMVTLTTAGVYRMLRKKQEADAWSQDILKGLTQVLISVPSIYLLYYLAKLLFQNLNFLKLAL</sequence>
<keyword evidence="1" id="KW-0812">Transmembrane</keyword>
<keyword evidence="3" id="KW-1185">Reference proteome</keyword>
<dbReference type="KEGG" id="vg:24723382"/>
<dbReference type="GeneID" id="24723382"/>
<feature type="transmembrane region" description="Helical" evidence="1">
    <location>
        <begin position="103"/>
        <end position="129"/>
    </location>
</feature>
<feature type="transmembrane region" description="Helical" evidence="1">
    <location>
        <begin position="62"/>
        <end position="83"/>
    </location>
</feature>
<protein>
    <submittedName>
        <fullName evidence="2">Putative membrane protein</fullName>
    </submittedName>
</protein>
<proteinExistence type="predicted"/>
<dbReference type="OrthoDB" id="15514at10239"/>
<reference evidence="2 3" key="2">
    <citation type="journal article" date="2015" name="Arch. Virol.">
        <title>Complete genome sequence analysis and identification of putative metallo-beta-lactamase and SpoIIIE homologs in Bacillus cereus group phage BCP8-2, a new member of the proposed Bastille-like group.</title>
        <authorList>
            <person name="Asare P.T."/>
            <person name="Bandara N."/>
            <person name="Jeong T.Y."/>
            <person name="Ryu S."/>
            <person name="Klumpp J."/>
            <person name="Kim K.P."/>
        </authorList>
    </citation>
    <scope>NUCLEOTIDE SEQUENCE [LARGE SCALE GENOMIC DNA]</scope>
    <source>
        <strain evidence="2">BCP8-2</strain>
    </source>
</reference>
<evidence type="ECO:0000313" key="3">
    <source>
        <dbReference type="Proteomes" id="UP000033014"/>
    </source>
</evidence>
<evidence type="ECO:0000313" key="2">
    <source>
        <dbReference type="EMBL" id="AHJ87156.1"/>
    </source>
</evidence>
<feature type="transmembrane region" description="Helical" evidence="1">
    <location>
        <begin position="149"/>
        <end position="166"/>
    </location>
</feature>
<keyword evidence="1" id="KW-1133">Transmembrane helix</keyword>
<gene>
    <name evidence="2" type="ORF">BCP8-2_118</name>
</gene>
<organism evidence="2 3">
    <name type="scientific">Bacillus phage BCP8-2</name>
    <dbReference type="NCBI Taxonomy" id="1129192"/>
    <lineage>
        <taxon>Viruses</taxon>
        <taxon>Duplodnaviria</taxon>
        <taxon>Heunggongvirae</taxon>
        <taxon>Uroviricota</taxon>
        <taxon>Caudoviricetes</taxon>
        <taxon>Herelleviridae</taxon>
        <taxon>Bastillevirinae</taxon>
        <taxon>Caeruleovirus</taxon>
        <taxon>Caeruleovirus BCP82</taxon>
    </lineage>
</organism>